<dbReference type="EMBL" id="GBXM01054235">
    <property type="protein sequence ID" value="JAH54342.1"/>
    <property type="molecule type" value="Transcribed_RNA"/>
</dbReference>
<proteinExistence type="predicted"/>
<name>A0A0E9TLL7_ANGAN</name>
<protein>
    <submittedName>
        <fullName evidence="1">Uncharacterized protein</fullName>
    </submittedName>
</protein>
<reference evidence="1" key="2">
    <citation type="journal article" date="2015" name="Fish Shellfish Immunol.">
        <title>Early steps in the European eel (Anguilla anguilla)-Vibrio vulnificus interaction in the gills: Role of the RtxA13 toxin.</title>
        <authorList>
            <person name="Callol A."/>
            <person name="Pajuelo D."/>
            <person name="Ebbesson L."/>
            <person name="Teles M."/>
            <person name="MacKenzie S."/>
            <person name="Amaro C."/>
        </authorList>
    </citation>
    <scope>NUCLEOTIDE SEQUENCE</scope>
</reference>
<sequence>MPLHAIETGDEYRPLRVSLACETTYLHSTLV</sequence>
<dbReference type="AlphaFoldDB" id="A0A0E9TLL7"/>
<organism evidence="1">
    <name type="scientific">Anguilla anguilla</name>
    <name type="common">European freshwater eel</name>
    <name type="synonym">Muraena anguilla</name>
    <dbReference type="NCBI Taxonomy" id="7936"/>
    <lineage>
        <taxon>Eukaryota</taxon>
        <taxon>Metazoa</taxon>
        <taxon>Chordata</taxon>
        <taxon>Craniata</taxon>
        <taxon>Vertebrata</taxon>
        <taxon>Euteleostomi</taxon>
        <taxon>Actinopterygii</taxon>
        <taxon>Neopterygii</taxon>
        <taxon>Teleostei</taxon>
        <taxon>Anguilliformes</taxon>
        <taxon>Anguillidae</taxon>
        <taxon>Anguilla</taxon>
    </lineage>
</organism>
<evidence type="ECO:0000313" key="1">
    <source>
        <dbReference type="EMBL" id="JAH54342.1"/>
    </source>
</evidence>
<reference evidence="1" key="1">
    <citation type="submission" date="2014-11" db="EMBL/GenBank/DDBJ databases">
        <authorList>
            <person name="Amaro Gonzalez C."/>
        </authorList>
    </citation>
    <scope>NUCLEOTIDE SEQUENCE</scope>
</reference>
<accession>A0A0E9TLL7</accession>